<dbReference type="AlphaFoldDB" id="A0A0A9FKH3"/>
<evidence type="ECO:0000313" key="1">
    <source>
        <dbReference type="EMBL" id="JAE08778.1"/>
    </source>
</evidence>
<name>A0A0A9FKH3_ARUDO</name>
<accession>A0A0A9FKH3</accession>
<reference evidence="1" key="1">
    <citation type="submission" date="2014-09" db="EMBL/GenBank/DDBJ databases">
        <authorList>
            <person name="Magalhaes I.L.F."/>
            <person name="Oliveira U."/>
            <person name="Santos F.R."/>
            <person name="Vidigal T.H.D.A."/>
            <person name="Brescovit A.D."/>
            <person name="Santos A.J."/>
        </authorList>
    </citation>
    <scope>NUCLEOTIDE SEQUENCE</scope>
    <source>
        <tissue evidence="1">Shoot tissue taken approximately 20 cm above the soil surface</tissue>
    </source>
</reference>
<dbReference type="EMBL" id="GBRH01189118">
    <property type="protein sequence ID" value="JAE08778.1"/>
    <property type="molecule type" value="Transcribed_RNA"/>
</dbReference>
<sequence>MSDCSNELNSSGGSPCVLLVAEGTRVT</sequence>
<protein>
    <submittedName>
        <fullName evidence="1">Uncharacterized protein</fullName>
    </submittedName>
</protein>
<organism evidence="1">
    <name type="scientific">Arundo donax</name>
    <name type="common">Giant reed</name>
    <name type="synonym">Donax arundinaceus</name>
    <dbReference type="NCBI Taxonomy" id="35708"/>
    <lineage>
        <taxon>Eukaryota</taxon>
        <taxon>Viridiplantae</taxon>
        <taxon>Streptophyta</taxon>
        <taxon>Embryophyta</taxon>
        <taxon>Tracheophyta</taxon>
        <taxon>Spermatophyta</taxon>
        <taxon>Magnoliopsida</taxon>
        <taxon>Liliopsida</taxon>
        <taxon>Poales</taxon>
        <taxon>Poaceae</taxon>
        <taxon>PACMAD clade</taxon>
        <taxon>Arundinoideae</taxon>
        <taxon>Arundineae</taxon>
        <taxon>Arundo</taxon>
    </lineage>
</organism>
<proteinExistence type="predicted"/>
<reference evidence="1" key="2">
    <citation type="journal article" date="2015" name="Data Brief">
        <title>Shoot transcriptome of the giant reed, Arundo donax.</title>
        <authorList>
            <person name="Barrero R.A."/>
            <person name="Guerrero F.D."/>
            <person name="Moolhuijzen P."/>
            <person name="Goolsby J.A."/>
            <person name="Tidwell J."/>
            <person name="Bellgard S.E."/>
            <person name="Bellgard M.I."/>
        </authorList>
    </citation>
    <scope>NUCLEOTIDE SEQUENCE</scope>
    <source>
        <tissue evidence="1">Shoot tissue taken approximately 20 cm above the soil surface</tissue>
    </source>
</reference>